<proteinExistence type="predicted"/>
<dbReference type="PANTHER" id="PTHR30386:SF26">
    <property type="entry name" value="TRANSPORT PROTEIN COMB"/>
    <property type="match status" value="1"/>
</dbReference>
<dbReference type="Pfam" id="PF26002">
    <property type="entry name" value="Beta-barrel_AprE"/>
    <property type="match status" value="1"/>
</dbReference>
<dbReference type="GO" id="GO:0016020">
    <property type="term" value="C:membrane"/>
    <property type="evidence" value="ECO:0007669"/>
    <property type="project" value="UniProtKB-SubCell"/>
</dbReference>
<dbReference type="InterPro" id="IPR058982">
    <property type="entry name" value="Beta-barrel_AprE"/>
</dbReference>
<organism evidence="7 8">
    <name type="scientific">Aureibacter tunicatorum</name>
    <dbReference type="NCBI Taxonomy" id="866807"/>
    <lineage>
        <taxon>Bacteria</taxon>
        <taxon>Pseudomonadati</taxon>
        <taxon>Bacteroidota</taxon>
        <taxon>Cytophagia</taxon>
        <taxon>Cytophagales</taxon>
        <taxon>Persicobacteraceae</taxon>
        <taxon>Aureibacter</taxon>
    </lineage>
</organism>
<dbReference type="Gene3D" id="2.40.30.170">
    <property type="match status" value="1"/>
</dbReference>
<name>A0AAE3XQR9_9BACT</name>
<evidence type="ECO:0000313" key="8">
    <source>
        <dbReference type="Proteomes" id="UP001185092"/>
    </source>
</evidence>
<evidence type="ECO:0000313" key="7">
    <source>
        <dbReference type="EMBL" id="MDR6241412.1"/>
    </source>
</evidence>
<keyword evidence="8" id="KW-1185">Reference proteome</keyword>
<dbReference type="PANTHER" id="PTHR30386">
    <property type="entry name" value="MEMBRANE FUSION SUBUNIT OF EMRAB-TOLC MULTIDRUG EFFLUX PUMP"/>
    <property type="match status" value="1"/>
</dbReference>
<dbReference type="PRINTS" id="PR01490">
    <property type="entry name" value="RTXTOXIND"/>
</dbReference>
<dbReference type="EMBL" id="JAVDQD010000008">
    <property type="protein sequence ID" value="MDR6241412.1"/>
    <property type="molecule type" value="Genomic_DNA"/>
</dbReference>
<dbReference type="RefSeq" id="WP_309942150.1">
    <property type="nucleotide sequence ID" value="NZ_AP025306.1"/>
</dbReference>
<dbReference type="AlphaFoldDB" id="A0AAE3XQR9"/>
<keyword evidence="2 5" id="KW-0812">Transmembrane</keyword>
<dbReference type="InterPro" id="IPR050739">
    <property type="entry name" value="MFP"/>
</dbReference>
<reference evidence="7" key="1">
    <citation type="submission" date="2023-07" db="EMBL/GenBank/DDBJ databases">
        <title>Genomic Encyclopedia of Type Strains, Phase IV (KMG-IV): sequencing the most valuable type-strain genomes for metagenomic binning, comparative biology and taxonomic classification.</title>
        <authorList>
            <person name="Goeker M."/>
        </authorList>
    </citation>
    <scope>NUCLEOTIDE SEQUENCE</scope>
    <source>
        <strain evidence="7">DSM 26174</strain>
    </source>
</reference>
<keyword evidence="4 5" id="KW-0472">Membrane</keyword>
<feature type="transmembrane region" description="Helical" evidence="5">
    <location>
        <begin position="42"/>
        <end position="61"/>
    </location>
</feature>
<dbReference type="Proteomes" id="UP001185092">
    <property type="component" value="Unassembled WGS sequence"/>
</dbReference>
<evidence type="ECO:0000259" key="6">
    <source>
        <dbReference type="Pfam" id="PF26002"/>
    </source>
</evidence>
<evidence type="ECO:0000256" key="4">
    <source>
        <dbReference type="ARBA" id="ARBA00023136"/>
    </source>
</evidence>
<protein>
    <submittedName>
        <fullName evidence="7">Multidrug efflux pump subunit AcrA (Membrane-fusion protein)</fullName>
    </submittedName>
</protein>
<comment type="caution">
    <text evidence="7">The sequence shown here is derived from an EMBL/GenBank/DDBJ whole genome shotgun (WGS) entry which is preliminary data.</text>
</comment>
<keyword evidence="3 5" id="KW-1133">Transmembrane helix</keyword>
<feature type="domain" description="AprE-like beta-barrel" evidence="6">
    <location>
        <begin position="342"/>
        <end position="424"/>
    </location>
</feature>
<evidence type="ECO:0000256" key="3">
    <source>
        <dbReference type="ARBA" id="ARBA00022989"/>
    </source>
</evidence>
<sequence length="444" mass="51550">MEETEILKDSTETLVDEELGLDKNSEVVQEVLESTPVWMIRWGNTLFLAIIIIMLIFTWFIKYPDKIEAKATIITKIPLQKIKSTQLGRISEILVNEYDTINAREPIAVIENIAVTSDVYYLKNALDSVHINQYSFDFPLKEMPILRLGEITPAYAEFENKYQAYSLNRLQNPLNEEIISNSKVSVESLNQLKLLNEQRKIILDEIELKNINFLRHKKMHQKGIISKKDYEVIEIEILQNKKALNNIDNQISQIRASTQTNTHQINSLKIKKSQTELTLFSDVLHSLFSLQKSIKEWENKYVMYSNIPGQVAFVEARHINQYIDPSQIAFSVMPLKNNGYIAKLKAPAQNMGKIQIGQKVQIKLDHYPYREYGILEGKIFNIVQISDKDKQYTIEVELPNKLETSYHKTIAYKQEMPGSAEVITKELRLIERFFHQLRSVVDQN</sequence>
<accession>A0AAE3XQR9</accession>
<evidence type="ECO:0000256" key="1">
    <source>
        <dbReference type="ARBA" id="ARBA00004167"/>
    </source>
</evidence>
<gene>
    <name evidence="7" type="ORF">HNQ88_004499</name>
</gene>
<evidence type="ECO:0000256" key="5">
    <source>
        <dbReference type="SAM" id="Phobius"/>
    </source>
</evidence>
<comment type="subcellular location">
    <subcellularLocation>
        <location evidence="1">Membrane</location>
        <topology evidence="1">Single-pass membrane protein</topology>
    </subcellularLocation>
</comment>
<evidence type="ECO:0000256" key="2">
    <source>
        <dbReference type="ARBA" id="ARBA00022692"/>
    </source>
</evidence>